<dbReference type="RefSeq" id="XP_022404328.1">
    <property type="nucleotide sequence ID" value="XM_022550612.1"/>
</dbReference>
<accession>A0A1L9VUQ8</accession>
<evidence type="ECO:0000313" key="1">
    <source>
        <dbReference type="EMBL" id="OJJ87645.1"/>
    </source>
</evidence>
<dbReference type="AlphaFoldDB" id="A0A1L9VUQ8"/>
<gene>
    <name evidence="1" type="ORF">ASPGLDRAFT_976616</name>
</gene>
<protein>
    <submittedName>
        <fullName evidence="1">Uncharacterized protein</fullName>
    </submittedName>
</protein>
<dbReference type="VEuPathDB" id="FungiDB:ASPGLDRAFT_976616"/>
<name>A0A1L9VUQ8_ASPGL</name>
<sequence length="159" mass="18586">MSTAIEWTKGPDALTTVEKTAYDYSFFRFPLFLSVSEENRDISVFSFFFHLEFVWEHKKIGSKNFLFIVQGWFCRLAPTHILFSYGFLLEEKLLSRRANVLSWNVLNSAWFATGDLSELIPVPFWLCMVHDSMSFCFRFSFFRSKRLSDSGALEKASIL</sequence>
<proteinExistence type="predicted"/>
<dbReference type="Proteomes" id="UP000184300">
    <property type="component" value="Unassembled WGS sequence"/>
</dbReference>
<keyword evidence="2" id="KW-1185">Reference proteome</keyword>
<dbReference type="EMBL" id="KV878890">
    <property type="protein sequence ID" value="OJJ87645.1"/>
    <property type="molecule type" value="Genomic_DNA"/>
</dbReference>
<dbReference type="GeneID" id="34466872"/>
<reference evidence="2" key="1">
    <citation type="journal article" date="2017" name="Genome Biol.">
        <title>Comparative genomics reveals high biological diversity and specific adaptations in the industrially and medically important fungal genus Aspergillus.</title>
        <authorList>
            <person name="de Vries R.P."/>
            <person name="Riley R."/>
            <person name="Wiebenga A."/>
            <person name="Aguilar-Osorio G."/>
            <person name="Amillis S."/>
            <person name="Uchima C.A."/>
            <person name="Anderluh G."/>
            <person name="Asadollahi M."/>
            <person name="Askin M."/>
            <person name="Barry K."/>
            <person name="Battaglia E."/>
            <person name="Bayram O."/>
            <person name="Benocci T."/>
            <person name="Braus-Stromeyer S.A."/>
            <person name="Caldana C."/>
            <person name="Canovas D."/>
            <person name="Cerqueira G.C."/>
            <person name="Chen F."/>
            <person name="Chen W."/>
            <person name="Choi C."/>
            <person name="Clum A."/>
            <person name="Dos Santos R.A."/>
            <person name="Damasio A.R."/>
            <person name="Diallinas G."/>
            <person name="Emri T."/>
            <person name="Fekete E."/>
            <person name="Flipphi M."/>
            <person name="Freyberg S."/>
            <person name="Gallo A."/>
            <person name="Gournas C."/>
            <person name="Habgood R."/>
            <person name="Hainaut M."/>
            <person name="Harispe M.L."/>
            <person name="Henrissat B."/>
            <person name="Hilden K.S."/>
            <person name="Hope R."/>
            <person name="Hossain A."/>
            <person name="Karabika E."/>
            <person name="Karaffa L."/>
            <person name="Karanyi Z."/>
            <person name="Krasevec N."/>
            <person name="Kuo A."/>
            <person name="Kusch H."/>
            <person name="LaButti K."/>
            <person name="Lagendijk E.L."/>
            <person name="Lapidus A."/>
            <person name="Levasseur A."/>
            <person name="Lindquist E."/>
            <person name="Lipzen A."/>
            <person name="Logrieco A.F."/>
            <person name="MacCabe A."/>
            <person name="Maekelae M.R."/>
            <person name="Malavazi I."/>
            <person name="Melin P."/>
            <person name="Meyer V."/>
            <person name="Mielnichuk N."/>
            <person name="Miskei M."/>
            <person name="Molnar A.P."/>
            <person name="Mule G."/>
            <person name="Ngan C.Y."/>
            <person name="Orejas M."/>
            <person name="Orosz E."/>
            <person name="Ouedraogo J.P."/>
            <person name="Overkamp K.M."/>
            <person name="Park H.-S."/>
            <person name="Perrone G."/>
            <person name="Piumi F."/>
            <person name="Punt P.J."/>
            <person name="Ram A.F."/>
            <person name="Ramon A."/>
            <person name="Rauscher S."/>
            <person name="Record E."/>
            <person name="Riano-Pachon D.M."/>
            <person name="Robert V."/>
            <person name="Roehrig J."/>
            <person name="Ruller R."/>
            <person name="Salamov A."/>
            <person name="Salih N.S."/>
            <person name="Samson R.A."/>
            <person name="Sandor E."/>
            <person name="Sanguinetti M."/>
            <person name="Schuetze T."/>
            <person name="Sepcic K."/>
            <person name="Shelest E."/>
            <person name="Sherlock G."/>
            <person name="Sophianopoulou V."/>
            <person name="Squina F.M."/>
            <person name="Sun H."/>
            <person name="Susca A."/>
            <person name="Todd R.B."/>
            <person name="Tsang A."/>
            <person name="Unkles S.E."/>
            <person name="van de Wiele N."/>
            <person name="van Rossen-Uffink D."/>
            <person name="Oliveira J.V."/>
            <person name="Vesth T.C."/>
            <person name="Visser J."/>
            <person name="Yu J.-H."/>
            <person name="Zhou M."/>
            <person name="Andersen M.R."/>
            <person name="Archer D.B."/>
            <person name="Baker S.E."/>
            <person name="Benoit I."/>
            <person name="Brakhage A.A."/>
            <person name="Braus G.H."/>
            <person name="Fischer R."/>
            <person name="Frisvad J.C."/>
            <person name="Goldman G.H."/>
            <person name="Houbraken J."/>
            <person name="Oakley B."/>
            <person name="Pocsi I."/>
            <person name="Scazzocchio C."/>
            <person name="Seiboth B."/>
            <person name="vanKuyk P.A."/>
            <person name="Wortman J."/>
            <person name="Dyer P.S."/>
            <person name="Grigoriev I.V."/>
        </authorList>
    </citation>
    <scope>NUCLEOTIDE SEQUENCE [LARGE SCALE GENOMIC DNA]</scope>
    <source>
        <strain evidence="2">CBS 516.65</strain>
    </source>
</reference>
<organism evidence="1 2">
    <name type="scientific">Aspergillus glaucus CBS 516.65</name>
    <dbReference type="NCBI Taxonomy" id="1160497"/>
    <lineage>
        <taxon>Eukaryota</taxon>
        <taxon>Fungi</taxon>
        <taxon>Dikarya</taxon>
        <taxon>Ascomycota</taxon>
        <taxon>Pezizomycotina</taxon>
        <taxon>Eurotiomycetes</taxon>
        <taxon>Eurotiomycetidae</taxon>
        <taxon>Eurotiales</taxon>
        <taxon>Aspergillaceae</taxon>
        <taxon>Aspergillus</taxon>
        <taxon>Aspergillus subgen. Aspergillus</taxon>
    </lineage>
</organism>
<evidence type="ECO:0000313" key="2">
    <source>
        <dbReference type="Proteomes" id="UP000184300"/>
    </source>
</evidence>